<dbReference type="InterPro" id="IPR020084">
    <property type="entry name" value="NUDIX_hydrolase_CS"/>
</dbReference>
<evidence type="ECO:0000256" key="1">
    <source>
        <dbReference type="ARBA" id="ARBA00001946"/>
    </source>
</evidence>
<keyword evidence="3" id="KW-0460">Magnesium</keyword>
<feature type="domain" description="Nudix hydrolase" evidence="4">
    <location>
        <begin position="32"/>
        <end position="166"/>
    </location>
</feature>
<dbReference type="EMBL" id="CP034463">
    <property type="protein sequence ID" value="AZP17793.1"/>
    <property type="molecule type" value="Genomic_DNA"/>
</dbReference>
<dbReference type="InterPro" id="IPR015797">
    <property type="entry name" value="NUDIX_hydrolase-like_dom_sf"/>
</dbReference>
<organism evidence="5 6">
    <name type="scientific">Streptomyces aquilus</name>
    <dbReference type="NCBI Taxonomy" id="2548456"/>
    <lineage>
        <taxon>Bacteria</taxon>
        <taxon>Bacillati</taxon>
        <taxon>Actinomycetota</taxon>
        <taxon>Actinomycetes</taxon>
        <taxon>Kitasatosporales</taxon>
        <taxon>Streptomycetaceae</taxon>
        <taxon>Streptomyces</taxon>
    </lineage>
</organism>
<keyword evidence="6" id="KW-1185">Reference proteome</keyword>
<dbReference type="PANTHER" id="PTHR43046:SF12">
    <property type="entry name" value="GDP-MANNOSE MANNOSYL HYDROLASE"/>
    <property type="match status" value="1"/>
</dbReference>
<dbReference type="RefSeq" id="WP_126271984.1">
    <property type="nucleotide sequence ID" value="NZ_CP034463.1"/>
</dbReference>
<evidence type="ECO:0000256" key="2">
    <source>
        <dbReference type="ARBA" id="ARBA00022801"/>
    </source>
</evidence>
<proteinExistence type="predicted"/>
<comment type="cofactor">
    <cofactor evidence="1">
        <name>Mg(2+)</name>
        <dbReference type="ChEBI" id="CHEBI:18420"/>
    </cofactor>
</comment>
<gene>
    <name evidence="5" type="ORF">EJC51_17815</name>
</gene>
<dbReference type="PANTHER" id="PTHR43046">
    <property type="entry name" value="GDP-MANNOSE MANNOSYL HYDROLASE"/>
    <property type="match status" value="1"/>
</dbReference>
<dbReference type="GO" id="GO:0016787">
    <property type="term" value="F:hydrolase activity"/>
    <property type="evidence" value="ECO:0007669"/>
    <property type="project" value="UniProtKB-KW"/>
</dbReference>
<dbReference type="Proteomes" id="UP000280197">
    <property type="component" value="Chromosome"/>
</dbReference>
<evidence type="ECO:0000256" key="3">
    <source>
        <dbReference type="ARBA" id="ARBA00022842"/>
    </source>
</evidence>
<dbReference type="InterPro" id="IPR000086">
    <property type="entry name" value="NUDIX_hydrolase_dom"/>
</dbReference>
<protein>
    <submittedName>
        <fullName evidence="5">NUDIX hydrolase</fullName>
    </submittedName>
</protein>
<dbReference type="PROSITE" id="PS51462">
    <property type="entry name" value="NUDIX"/>
    <property type="match status" value="1"/>
</dbReference>
<reference evidence="5 6" key="1">
    <citation type="submission" date="2018-12" db="EMBL/GenBank/DDBJ databases">
        <authorList>
            <person name="Li K."/>
        </authorList>
    </citation>
    <scope>NUCLEOTIDE SEQUENCE [LARGE SCALE GENOMIC DNA]</scope>
    <source>
        <strain evidence="6">CR22</strain>
    </source>
</reference>
<accession>A0A3Q9BYZ9</accession>
<sequence length="189" mass="20304">MSGEPDTTEQTVGSPDRVVTDEQRAYWAQLEAPMASCTALITDADGRILVVDPTYKDGFDMPGGMVQADETQIEGLERELAEELDLTGVPIGRFLVLDQVPAARYGRAMVVTVFHVGPLTDQQTQSLRFADGEIGAAEFLPVEEALARLPHRLARRIQAAYAALLAGVPAALIDGKSHVLSSSVVSEAR</sequence>
<dbReference type="CDD" id="cd18876">
    <property type="entry name" value="NUDIX_Hydrolase"/>
    <property type="match status" value="1"/>
</dbReference>
<evidence type="ECO:0000313" key="6">
    <source>
        <dbReference type="Proteomes" id="UP000280197"/>
    </source>
</evidence>
<dbReference type="KEGG" id="saqu:EJC51_17815"/>
<evidence type="ECO:0000259" key="4">
    <source>
        <dbReference type="PROSITE" id="PS51462"/>
    </source>
</evidence>
<dbReference type="AlphaFoldDB" id="A0A3Q9BYZ9"/>
<dbReference type="PROSITE" id="PS00893">
    <property type="entry name" value="NUDIX_BOX"/>
    <property type="match status" value="1"/>
</dbReference>
<name>A0A3Q9BYZ9_9ACTN</name>
<dbReference type="Pfam" id="PF00293">
    <property type="entry name" value="NUDIX"/>
    <property type="match status" value="1"/>
</dbReference>
<evidence type="ECO:0000313" key="5">
    <source>
        <dbReference type="EMBL" id="AZP17793.1"/>
    </source>
</evidence>
<dbReference type="SUPFAM" id="SSF55811">
    <property type="entry name" value="Nudix"/>
    <property type="match status" value="1"/>
</dbReference>
<keyword evidence="2 5" id="KW-0378">Hydrolase</keyword>
<dbReference type="Gene3D" id="3.90.79.10">
    <property type="entry name" value="Nucleoside Triphosphate Pyrophosphohydrolase"/>
    <property type="match status" value="1"/>
</dbReference>